<sequence length="94" mass="10420">MAFPESEEENNADHQILVHPEQLGVRLRPYVPLVQGEPHDRGDDHDNAPQPAVDADWIGYIVWGGLAGVLGLLCDNVNVLLIVLVIVVACRFLW</sequence>
<dbReference type="AlphaFoldDB" id="A0ABD0JUX5"/>
<name>A0ABD0JUX5_9CAEN</name>
<dbReference type="Proteomes" id="UP001519460">
    <property type="component" value="Unassembled WGS sequence"/>
</dbReference>
<organism evidence="2 3">
    <name type="scientific">Batillaria attramentaria</name>
    <dbReference type="NCBI Taxonomy" id="370345"/>
    <lineage>
        <taxon>Eukaryota</taxon>
        <taxon>Metazoa</taxon>
        <taxon>Spiralia</taxon>
        <taxon>Lophotrochozoa</taxon>
        <taxon>Mollusca</taxon>
        <taxon>Gastropoda</taxon>
        <taxon>Caenogastropoda</taxon>
        <taxon>Sorbeoconcha</taxon>
        <taxon>Cerithioidea</taxon>
        <taxon>Batillariidae</taxon>
        <taxon>Batillaria</taxon>
    </lineage>
</organism>
<keyword evidence="3" id="KW-1185">Reference proteome</keyword>
<keyword evidence="1" id="KW-1133">Transmembrane helix</keyword>
<reference evidence="2 3" key="1">
    <citation type="journal article" date="2023" name="Sci. Data">
        <title>Genome assembly of the Korean intertidal mud-creeper Batillaria attramentaria.</title>
        <authorList>
            <person name="Patra A.K."/>
            <person name="Ho P.T."/>
            <person name="Jun S."/>
            <person name="Lee S.J."/>
            <person name="Kim Y."/>
            <person name="Won Y.J."/>
        </authorList>
    </citation>
    <scope>NUCLEOTIDE SEQUENCE [LARGE SCALE GENOMIC DNA]</scope>
    <source>
        <strain evidence="2">Wonlab-2016</strain>
    </source>
</reference>
<keyword evidence="1" id="KW-0812">Transmembrane</keyword>
<evidence type="ECO:0000313" key="3">
    <source>
        <dbReference type="Proteomes" id="UP001519460"/>
    </source>
</evidence>
<gene>
    <name evidence="2" type="ORF">BaRGS_00029860</name>
</gene>
<protein>
    <submittedName>
        <fullName evidence="2">Uncharacterized protein</fullName>
    </submittedName>
</protein>
<comment type="caution">
    <text evidence="2">The sequence shown here is derived from an EMBL/GenBank/DDBJ whole genome shotgun (WGS) entry which is preliminary data.</text>
</comment>
<dbReference type="EMBL" id="JACVVK020000315">
    <property type="protein sequence ID" value="KAK7478879.1"/>
    <property type="molecule type" value="Genomic_DNA"/>
</dbReference>
<evidence type="ECO:0000313" key="2">
    <source>
        <dbReference type="EMBL" id="KAK7478879.1"/>
    </source>
</evidence>
<proteinExistence type="predicted"/>
<accession>A0ABD0JUX5</accession>
<evidence type="ECO:0000256" key="1">
    <source>
        <dbReference type="SAM" id="Phobius"/>
    </source>
</evidence>
<keyword evidence="1" id="KW-0472">Membrane</keyword>
<feature type="transmembrane region" description="Helical" evidence="1">
    <location>
        <begin position="60"/>
        <end position="93"/>
    </location>
</feature>